<accession>K6YT96</accession>
<dbReference type="EMBL" id="BAEO01000042">
    <property type="protein sequence ID" value="GAC19923.1"/>
    <property type="molecule type" value="Genomic_DNA"/>
</dbReference>
<evidence type="ECO:0000259" key="1">
    <source>
        <dbReference type="Pfam" id="PF05050"/>
    </source>
</evidence>
<dbReference type="OrthoDB" id="5329963at2"/>
<dbReference type="STRING" id="493475.GARC_2960"/>
<dbReference type="PANTHER" id="PTHR34203:SF15">
    <property type="entry name" value="SLL1173 PROTEIN"/>
    <property type="match status" value="1"/>
</dbReference>
<dbReference type="SUPFAM" id="SSF53335">
    <property type="entry name" value="S-adenosyl-L-methionine-dependent methyltransferases"/>
    <property type="match status" value="1"/>
</dbReference>
<gene>
    <name evidence="2" type="ORF">GARC_2960</name>
</gene>
<dbReference type="Pfam" id="PF05050">
    <property type="entry name" value="Methyltransf_21"/>
    <property type="match status" value="1"/>
</dbReference>
<dbReference type="AlphaFoldDB" id="K6YT96"/>
<proteinExistence type="predicted"/>
<name>K6YT96_9ALTE</name>
<dbReference type="NCBIfam" id="TIGR01444">
    <property type="entry name" value="fkbM_fam"/>
    <property type="match status" value="1"/>
</dbReference>
<evidence type="ECO:0000313" key="2">
    <source>
        <dbReference type="EMBL" id="GAC19923.1"/>
    </source>
</evidence>
<protein>
    <recommendedName>
        <fullName evidence="1">Methyltransferase FkbM domain-containing protein</fullName>
    </recommendedName>
</protein>
<dbReference type="Gene3D" id="3.40.50.150">
    <property type="entry name" value="Vaccinia Virus protein VP39"/>
    <property type="match status" value="1"/>
</dbReference>
<keyword evidence="3" id="KW-1185">Reference proteome</keyword>
<reference evidence="2 3" key="1">
    <citation type="journal article" date="2017" name="Antonie Van Leeuwenhoek">
        <title>Rhizobium rhizosphaerae sp. nov., a novel species isolated from rice rhizosphere.</title>
        <authorList>
            <person name="Zhao J.J."/>
            <person name="Zhang J."/>
            <person name="Zhang R.J."/>
            <person name="Zhang C.W."/>
            <person name="Yin H.Q."/>
            <person name="Zhang X.X."/>
        </authorList>
    </citation>
    <scope>NUCLEOTIDE SEQUENCE [LARGE SCALE GENOMIC DNA]</scope>
    <source>
        <strain evidence="2 3">BSs20135</strain>
    </source>
</reference>
<dbReference type="RefSeq" id="WP_007621313.1">
    <property type="nucleotide sequence ID" value="NZ_BAEO01000042.1"/>
</dbReference>
<dbReference type="Proteomes" id="UP000006327">
    <property type="component" value="Unassembled WGS sequence"/>
</dbReference>
<dbReference type="InterPro" id="IPR052514">
    <property type="entry name" value="SAM-dependent_MTase"/>
</dbReference>
<feature type="domain" description="Methyltransferase FkbM" evidence="1">
    <location>
        <begin position="77"/>
        <end position="244"/>
    </location>
</feature>
<evidence type="ECO:0000313" key="3">
    <source>
        <dbReference type="Proteomes" id="UP000006327"/>
    </source>
</evidence>
<dbReference type="InterPro" id="IPR006342">
    <property type="entry name" value="FkbM_mtfrase"/>
</dbReference>
<dbReference type="PANTHER" id="PTHR34203">
    <property type="entry name" value="METHYLTRANSFERASE, FKBM FAMILY PROTEIN"/>
    <property type="match status" value="1"/>
</dbReference>
<dbReference type="eggNOG" id="COG2520">
    <property type="taxonomic scope" value="Bacteria"/>
</dbReference>
<organism evidence="2 3">
    <name type="scientific">Paraglaciecola arctica BSs20135</name>
    <dbReference type="NCBI Taxonomy" id="493475"/>
    <lineage>
        <taxon>Bacteria</taxon>
        <taxon>Pseudomonadati</taxon>
        <taxon>Pseudomonadota</taxon>
        <taxon>Gammaproteobacteria</taxon>
        <taxon>Alteromonadales</taxon>
        <taxon>Alteromonadaceae</taxon>
        <taxon>Paraglaciecola</taxon>
    </lineage>
</organism>
<comment type="caution">
    <text evidence="2">The sequence shown here is derived from an EMBL/GenBank/DDBJ whole genome shotgun (WGS) entry which is preliminary data.</text>
</comment>
<sequence>MAEYVPLESLVSDDKLSRVDNIEKHGAEVTEVLVRNVKCCFATESRRTLWQGVGLEHIEPDLLDFIDKIELGSVFFDIGASNGIFSIYAANKGLNVYAFEPEIQNFGLLGKNVFLNNNSLGTLHSFNIALSDQTRQGQMFIANYEAGGHMKILDTPQLVGSDSKFEPAFIQNSLCYKLDDFIALFSIPSPNYIKIDVDGSEYQTLCGMEAVLDTGSVHSLFIEVDDTSSSAKDIHNFIMSKGFQSISKTQVQNYQGLNNYVYTR</sequence>
<dbReference type="InterPro" id="IPR029063">
    <property type="entry name" value="SAM-dependent_MTases_sf"/>
</dbReference>